<dbReference type="PATRIC" id="fig|1629550.3.peg.2415"/>
<dbReference type="OrthoDB" id="9779069at2"/>
<dbReference type="Gene3D" id="3.40.50.2300">
    <property type="match status" value="1"/>
</dbReference>
<keyword evidence="2 4" id="KW-0597">Phosphoprotein</keyword>
<dbReference type="Gene3D" id="1.10.10.10">
    <property type="entry name" value="Winged helix-like DNA-binding domain superfamily/Winged helix DNA-binding domain"/>
    <property type="match status" value="1"/>
</dbReference>
<feature type="domain" description="ANTAR" evidence="6">
    <location>
        <begin position="125"/>
        <end position="186"/>
    </location>
</feature>
<dbReference type="InterPro" id="IPR001789">
    <property type="entry name" value="Sig_transdc_resp-reg_receiver"/>
</dbReference>
<comment type="function">
    <text evidence="3">May play the central regulatory role in sporulation. It may be an element of the effector pathway responsible for the activation of sporulation genes in response to nutritional stress. Spo0A may act in concert with spo0H (a sigma factor) to control the expression of some genes that are critical to the sporulation process.</text>
</comment>
<keyword evidence="8" id="KW-1185">Reference proteome</keyword>
<evidence type="ECO:0000256" key="2">
    <source>
        <dbReference type="ARBA" id="ARBA00022553"/>
    </source>
</evidence>
<dbReference type="PROSITE" id="PS50921">
    <property type="entry name" value="ANTAR"/>
    <property type="match status" value="1"/>
</dbReference>
<organism evidence="7 8">
    <name type="scientific">Paraclostridium benzoelyticum</name>
    <dbReference type="NCBI Taxonomy" id="1629550"/>
    <lineage>
        <taxon>Bacteria</taxon>
        <taxon>Bacillati</taxon>
        <taxon>Bacillota</taxon>
        <taxon>Clostridia</taxon>
        <taxon>Peptostreptococcales</taxon>
        <taxon>Peptostreptococcaceae</taxon>
        <taxon>Paraclostridium</taxon>
    </lineage>
</organism>
<dbReference type="Pfam" id="PF00072">
    <property type="entry name" value="Response_reg"/>
    <property type="match status" value="1"/>
</dbReference>
<dbReference type="PANTHER" id="PTHR44591">
    <property type="entry name" value="STRESS RESPONSE REGULATOR PROTEIN 1"/>
    <property type="match status" value="1"/>
</dbReference>
<dbReference type="PIRSF" id="PIRSF036382">
    <property type="entry name" value="RR_antiterm"/>
    <property type="match status" value="1"/>
</dbReference>
<dbReference type="RefSeq" id="WP_021429366.1">
    <property type="nucleotide sequence ID" value="NZ_LBBT01000293.1"/>
</dbReference>
<dbReference type="SMART" id="SM01012">
    <property type="entry name" value="ANTAR"/>
    <property type="match status" value="1"/>
</dbReference>
<dbReference type="EMBL" id="LBBT01000293">
    <property type="protein sequence ID" value="KKY00329.1"/>
    <property type="molecule type" value="Genomic_DNA"/>
</dbReference>
<proteinExistence type="predicted"/>
<accession>A0A0M3DFS5</accession>
<dbReference type="PANTHER" id="PTHR44591:SF3">
    <property type="entry name" value="RESPONSE REGULATORY DOMAIN-CONTAINING PROTEIN"/>
    <property type="match status" value="1"/>
</dbReference>
<dbReference type="SMART" id="SM00448">
    <property type="entry name" value="REC"/>
    <property type="match status" value="1"/>
</dbReference>
<dbReference type="Proteomes" id="UP000034407">
    <property type="component" value="Unassembled WGS sequence"/>
</dbReference>
<dbReference type="SUPFAM" id="SSF52172">
    <property type="entry name" value="CheY-like"/>
    <property type="match status" value="1"/>
</dbReference>
<name>A0A0M3DFS5_9FIRM</name>
<protein>
    <recommendedName>
        <fullName evidence="1">Stage 0 sporulation protein A homolog</fullName>
    </recommendedName>
</protein>
<dbReference type="InterPro" id="IPR036388">
    <property type="entry name" value="WH-like_DNA-bd_sf"/>
</dbReference>
<evidence type="ECO:0000313" key="8">
    <source>
        <dbReference type="Proteomes" id="UP000034407"/>
    </source>
</evidence>
<dbReference type="InterPro" id="IPR005561">
    <property type="entry name" value="ANTAR"/>
</dbReference>
<evidence type="ECO:0000256" key="1">
    <source>
        <dbReference type="ARBA" id="ARBA00018672"/>
    </source>
</evidence>
<dbReference type="PROSITE" id="PS50110">
    <property type="entry name" value="RESPONSE_REGULATORY"/>
    <property type="match status" value="1"/>
</dbReference>
<dbReference type="GO" id="GO:0000160">
    <property type="term" value="P:phosphorelay signal transduction system"/>
    <property type="evidence" value="ECO:0007669"/>
    <property type="project" value="InterPro"/>
</dbReference>
<evidence type="ECO:0000259" key="5">
    <source>
        <dbReference type="PROSITE" id="PS50110"/>
    </source>
</evidence>
<dbReference type="GO" id="GO:0003723">
    <property type="term" value="F:RNA binding"/>
    <property type="evidence" value="ECO:0007669"/>
    <property type="project" value="InterPro"/>
</dbReference>
<reference evidence="7 8" key="1">
    <citation type="submission" date="2015-04" db="EMBL/GenBank/DDBJ databases">
        <title>Microcin producing Clostridium sp. JC272T.</title>
        <authorList>
            <person name="Jyothsna T."/>
            <person name="Sasikala C."/>
            <person name="Ramana C."/>
        </authorList>
    </citation>
    <scope>NUCLEOTIDE SEQUENCE [LARGE SCALE GENOMIC DNA]</scope>
    <source>
        <strain evidence="7 8">JC272</strain>
    </source>
</reference>
<dbReference type="InterPro" id="IPR008327">
    <property type="entry name" value="Sig_transdc_resp-reg_antiterm"/>
</dbReference>
<feature type="domain" description="Response regulatory" evidence="5">
    <location>
        <begin position="4"/>
        <end position="119"/>
    </location>
</feature>
<evidence type="ECO:0000256" key="3">
    <source>
        <dbReference type="ARBA" id="ARBA00024867"/>
    </source>
</evidence>
<comment type="caution">
    <text evidence="7">The sequence shown here is derived from an EMBL/GenBank/DDBJ whole genome shotgun (WGS) entry which is preliminary data.</text>
</comment>
<evidence type="ECO:0000259" key="6">
    <source>
        <dbReference type="PROSITE" id="PS50921"/>
    </source>
</evidence>
<dbReference type="InterPro" id="IPR050595">
    <property type="entry name" value="Bact_response_regulator"/>
</dbReference>
<evidence type="ECO:0000256" key="4">
    <source>
        <dbReference type="PROSITE-ProRule" id="PRU00169"/>
    </source>
</evidence>
<dbReference type="InterPro" id="IPR011006">
    <property type="entry name" value="CheY-like_superfamily"/>
</dbReference>
<dbReference type="Pfam" id="PF03861">
    <property type="entry name" value="ANTAR"/>
    <property type="match status" value="1"/>
</dbReference>
<sequence length="191" mass="21732">MKGNILVVDDEPIIRMDIKDILTDRGYNVVGEACDGFEAVEACKKYNPDLVIMDIDMPMLDGLKAGKIITKDNLAGGILLSTSFEGDEYLKKAKEIGAFGYLVKPINEKIFIPTIEMCIGKVREFEKMKKDLDKISNKLTERKLVERAKGILIREFEIDEEEAYTRIRKLSMDKRTSMLEIAKTIIIGYEE</sequence>
<dbReference type="AlphaFoldDB" id="A0A0M3DFS5"/>
<feature type="modified residue" description="4-aspartylphosphate" evidence="4">
    <location>
        <position position="54"/>
    </location>
</feature>
<evidence type="ECO:0000313" key="7">
    <source>
        <dbReference type="EMBL" id="KKY00329.1"/>
    </source>
</evidence>
<gene>
    <name evidence="7" type="ORF">VN21_14700</name>
</gene>